<sequence>MASRFTKGEFTALALVPAALERGFTELEREPAELERERAEFEQGPTELDWAHTILSSVKSLWFKNPITFKKI</sequence>
<reference evidence="1" key="1">
    <citation type="journal article" date="2014" name="Int. J. Syst. Evol. Microbiol.">
        <title>Complete genome sequence of Corynebacterium casei LMG S-19264T (=DSM 44701T), isolated from a smear-ripened cheese.</title>
        <authorList>
            <consortium name="US DOE Joint Genome Institute (JGI-PGF)"/>
            <person name="Walter F."/>
            <person name="Albersmeier A."/>
            <person name="Kalinowski J."/>
            <person name="Ruckert C."/>
        </authorList>
    </citation>
    <scope>NUCLEOTIDE SEQUENCE</scope>
    <source>
        <strain evidence="1">CGMCC 1.12754</strain>
    </source>
</reference>
<proteinExistence type="predicted"/>
<dbReference type="AlphaFoldDB" id="A0A917M9P8"/>
<gene>
    <name evidence="1" type="ORF">GCM10011398_35530</name>
</gene>
<organism evidence="1 2">
    <name type="scientific">Virgibacillus oceani</name>
    <dbReference type="NCBI Taxonomy" id="1479511"/>
    <lineage>
        <taxon>Bacteria</taxon>
        <taxon>Bacillati</taxon>
        <taxon>Bacillota</taxon>
        <taxon>Bacilli</taxon>
        <taxon>Bacillales</taxon>
        <taxon>Bacillaceae</taxon>
        <taxon>Virgibacillus</taxon>
    </lineage>
</organism>
<evidence type="ECO:0000313" key="1">
    <source>
        <dbReference type="EMBL" id="GGG86610.1"/>
    </source>
</evidence>
<accession>A0A917M9P8</accession>
<dbReference type="Proteomes" id="UP000622860">
    <property type="component" value="Unassembled WGS sequence"/>
</dbReference>
<protein>
    <submittedName>
        <fullName evidence="1">Uncharacterized protein</fullName>
    </submittedName>
</protein>
<evidence type="ECO:0000313" key="2">
    <source>
        <dbReference type="Proteomes" id="UP000622860"/>
    </source>
</evidence>
<name>A0A917M9P8_9BACI</name>
<keyword evidence="2" id="KW-1185">Reference proteome</keyword>
<comment type="caution">
    <text evidence="1">The sequence shown here is derived from an EMBL/GenBank/DDBJ whole genome shotgun (WGS) entry which is preliminary data.</text>
</comment>
<dbReference type="EMBL" id="BMFR01000023">
    <property type="protein sequence ID" value="GGG86610.1"/>
    <property type="molecule type" value="Genomic_DNA"/>
</dbReference>
<dbReference type="RefSeq" id="WP_229683245.1">
    <property type="nucleotide sequence ID" value="NZ_BMFR01000023.1"/>
</dbReference>
<reference evidence="1" key="2">
    <citation type="submission" date="2020-09" db="EMBL/GenBank/DDBJ databases">
        <authorList>
            <person name="Sun Q."/>
            <person name="Zhou Y."/>
        </authorList>
    </citation>
    <scope>NUCLEOTIDE SEQUENCE</scope>
    <source>
        <strain evidence="1">CGMCC 1.12754</strain>
    </source>
</reference>